<dbReference type="GO" id="GO:0016757">
    <property type="term" value="F:glycosyltransferase activity"/>
    <property type="evidence" value="ECO:0007669"/>
    <property type="project" value="UniProtKB-KW"/>
</dbReference>
<dbReference type="CDD" id="cd06223">
    <property type="entry name" value="PRTases_typeI"/>
    <property type="match status" value="1"/>
</dbReference>
<evidence type="ECO:0000313" key="2">
    <source>
        <dbReference type="EMBL" id="MEL5989481.1"/>
    </source>
</evidence>
<proteinExistence type="predicted"/>
<keyword evidence="2" id="KW-0328">Glycosyltransferase</keyword>
<accession>A0ABU9LRU5</accession>
<dbReference type="Proteomes" id="UP001398420">
    <property type="component" value="Unassembled WGS sequence"/>
</dbReference>
<keyword evidence="3" id="KW-1185">Reference proteome</keyword>
<organism evidence="2 3">
    <name type="scientific">Kurthia gibsonii</name>
    <dbReference type="NCBI Taxonomy" id="33946"/>
    <lineage>
        <taxon>Bacteria</taxon>
        <taxon>Bacillati</taxon>
        <taxon>Bacillota</taxon>
        <taxon>Bacilli</taxon>
        <taxon>Bacillales</taxon>
        <taxon>Caryophanaceae</taxon>
        <taxon>Kurthia</taxon>
    </lineage>
</organism>
<comment type="caution">
    <text evidence="2">The sequence shown here is derived from an EMBL/GenBank/DDBJ whole genome shotgun (WGS) entry which is preliminary data.</text>
</comment>
<reference evidence="2 3" key="1">
    <citation type="submission" date="2024-04" db="EMBL/GenBank/DDBJ databases">
        <authorList>
            <person name="Wu Y.S."/>
            <person name="Zhang L."/>
        </authorList>
    </citation>
    <scope>NUCLEOTIDE SEQUENCE [LARGE SCALE GENOMIC DNA]</scope>
    <source>
        <strain evidence="2 3">KG-01</strain>
    </source>
</reference>
<name>A0ABU9LRU5_9BACL</name>
<dbReference type="EMBL" id="JBCEWA010000013">
    <property type="protein sequence ID" value="MEL5989481.1"/>
    <property type="molecule type" value="Genomic_DNA"/>
</dbReference>
<dbReference type="NCBIfam" id="NF005592">
    <property type="entry name" value="PRK07322.1"/>
    <property type="match status" value="1"/>
</dbReference>
<dbReference type="InterPro" id="IPR000836">
    <property type="entry name" value="PRTase_dom"/>
</dbReference>
<dbReference type="SUPFAM" id="SSF53271">
    <property type="entry name" value="PRTase-like"/>
    <property type="match status" value="1"/>
</dbReference>
<dbReference type="Gene3D" id="3.40.50.2020">
    <property type="match status" value="1"/>
</dbReference>
<keyword evidence="2" id="KW-0808">Transferase</keyword>
<evidence type="ECO:0000313" key="3">
    <source>
        <dbReference type="Proteomes" id="UP001398420"/>
    </source>
</evidence>
<sequence length="187" mass="20500">MKTYTVQIAGFTRHLPIVQIEENLSIASFDLLGDVELVEVAAQKLAEKLPHVDVLITAEAKGIPLVYELSKKLQLPRYVVARKQIKSYMNQPMIHEVNSITTSTPQILAIGYEDAAFLNYKRVAIVDDVISSGSSLEALEALVQKAGGEIVAKACILVEGDSIGRCDVIHLDKLPLFTNHIPNPSHT</sequence>
<dbReference type="InterPro" id="IPR029057">
    <property type="entry name" value="PRTase-like"/>
</dbReference>
<gene>
    <name evidence="2" type="ORF">AAF454_13790</name>
</gene>
<dbReference type="PANTHER" id="PTHR43218:SF1">
    <property type="entry name" value="PHOSPHORIBOSYLTRANSFERASE"/>
    <property type="match status" value="1"/>
</dbReference>
<feature type="domain" description="Phosphoribosyltransferase" evidence="1">
    <location>
        <begin position="42"/>
        <end position="157"/>
    </location>
</feature>
<dbReference type="PANTHER" id="PTHR43218">
    <property type="entry name" value="PHOSPHORIBOSYLTRANSFERASE-RELATED"/>
    <property type="match status" value="1"/>
</dbReference>
<dbReference type="Pfam" id="PF00156">
    <property type="entry name" value="Pribosyltran"/>
    <property type="match status" value="1"/>
</dbReference>
<protein>
    <submittedName>
        <fullName evidence="2">Phosphoribosyltransferase family protein</fullName>
    </submittedName>
</protein>
<dbReference type="RefSeq" id="WP_068450672.1">
    <property type="nucleotide sequence ID" value="NZ_CP147847.1"/>
</dbReference>
<evidence type="ECO:0000259" key="1">
    <source>
        <dbReference type="Pfam" id="PF00156"/>
    </source>
</evidence>